<gene>
    <name evidence="1" type="ORF">FYJ29_13020</name>
</gene>
<organism evidence="1 2">
    <name type="scientific">Sodaliphilus pleomorphus</name>
    <dbReference type="NCBI Taxonomy" id="2606626"/>
    <lineage>
        <taxon>Bacteria</taxon>
        <taxon>Pseudomonadati</taxon>
        <taxon>Bacteroidota</taxon>
        <taxon>Bacteroidia</taxon>
        <taxon>Bacteroidales</taxon>
        <taxon>Muribaculaceae</taxon>
        <taxon>Sodaliphilus</taxon>
    </lineage>
</organism>
<reference evidence="1 2" key="1">
    <citation type="submission" date="2019-08" db="EMBL/GenBank/DDBJ databases">
        <title>In-depth cultivation of the pig gut microbiome towards novel bacterial diversity and tailored functional studies.</title>
        <authorList>
            <person name="Wylensek D."/>
            <person name="Hitch T.C.A."/>
            <person name="Clavel T."/>
        </authorList>
    </citation>
    <scope>NUCLEOTIDE SEQUENCE [LARGE SCALE GENOMIC DNA]</scope>
    <source>
        <strain evidence="1 2">Oil-RF-744-WCA-WT-10</strain>
    </source>
</reference>
<dbReference type="Proteomes" id="UP000483362">
    <property type="component" value="Unassembled WGS sequence"/>
</dbReference>
<evidence type="ECO:0000313" key="1">
    <source>
        <dbReference type="EMBL" id="MSS18669.1"/>
    </source>
</evidence>
<sequence>MPRREVNHLKPLANTPLQAYFDNRLQLADVIDQVLRQIGPADLVISTFSTSDAFIRRLHRLKNEGLVKSCSLFLDLKASRKTVLLAGFIKSVFDAVFLCENHSKVVLLKNDSHHVTIVTSQNQTQGNRMECGIITTNNDIYQYIAHGFLQLKTAALPLDRL</sequence>
<comment type="caution">
    <text evidence="1">The sequence shown here is derived from an EMBL/GenBank/DDBJ whole genome shotgun (WGS) entry which is preliminary data.</text>
</comment>
<evidence type="ECO:0000313" key="2">
    <source>
        <dbReference type="Proteomes" id="UP000483362"/>
    </source>
</evidence>
<accession>A0A6L5XGL8</accession>
<keyword evidence="2" id="KW-1185">Reference proteome</keyword>
<dbReference type="EMBL" id="VULT01000029">
    <property type="protein sequence ID" value="MSS18669.1"/>
    <property type="molecule type" value="Genomic_DNA"/>
</dbReference>
<name>A0A6L5XGL8_9BACT</name>
<dbReference type="AlphaFoldDB" id="A0A6L5XGL8"/>
<dbReference type="RefSeq" id="WP_154328104.1">
    <property type="nucleotide sequence ID" value="NZ_VULT01000029.1"/>
</dbReference>
<protein>
    <submittedName>
        <fullName evidence="1">C4-dicarboxylate ABC transporter</fullName>
    </submittedName>
</protein>
<proteinExistence type="predicted"/>